<dbReference type="Proteomes" id="UP000031737">
    <property type="component" value="Unassembled WGS sequence"/>
</dbReference>
<dbReference type="InterPro" id="IPR037171">
    <property type="entry name" value="NagB/RpiA_transferase-like"/>
</dbReference>
<keyword evidence="2" id="KW-0547">Nucleotide-binding</keyword>
<dbReference type="VEuPathDB" id="TriTrypDB:TRSC58_04351"/>
<evidence type="ECO:0000256" key="5">
    <source>
        <dbReference type="ARBA" id="ARBA00038966"/>
    </source>
</evidence>
<evidence type="ECO:0000256" key="1">
    <source>
        <dbReference type="ARBA" id="ARBA00010638"/>
    </source>
</evidence>
<organism evidence="6 7">
    <name type="scientific">Trypanosoma rangeli SC58</name>
    <dbReference type="NCBI Taxonomy" id="429131"/>
    <lineage>
        <taxon>Eukaryota</taxon>
        <taxon>Discoba</taxon>
        <taxon>Euglenozoa</taxon>
        <taxon>Kinetoplastea</taxon>
        <taxon>Metakinetoplastina</taxon>
        <taxon>Trypanosomatida</taxon>
        <taxon>Trypanosomatidae</taxon>
        <taxon>Trypanosoma</taxon>
        <taxon>Herpetosoma</taxon>
    </lineage>
</organism>
<dbReference type="OrthoDB" id="2015992at2759"/>
<evidence type="ECO:0000313" key="6">
    <source>
        <dbReference type="EMBL" id="ESL07954.1"/>
    </source>
</evidence>
<keyword evidence="7" id="KW-1185">Reference proteome</keyword>
<dbReference type="InterPro" id="IPR002698">
    <property type="entry name" value="FTHF_cligase"/>
</dbReference>
<dbReference type="GO" id="GO:0005524">
    <property type="term" value="F:ATP binding"/>
    <property type="evidence" value="ECO:0007669"/>
    <property type="project" value="UniProtKB-KW"/>
</dbReference>
<name>A0A061IZ46_TRYRA</name>
<keyword evidence="3" id="KW-0067">ATP-binding</keyword>
<dbReference type="GO" id="GO:0009396">
    <property type="term" value="P:folic acid-containing compound biosynthetic process"/>
    <property type="evidence" value="ECO:0007669"/>
    <property type="project" value="TreeGrafter"/>
</dbReference>
<proteinExistence type="inferred from homology"/>
<accession>A0A061IZ46</accession>
<dbReference type="EMBL" id="AUPL01004351">
    <property type="protein sequence ID" value="ESL07954.1"/>
    <property type="molecule type" value="Genomic_DNA"/>
</dbReference>
<reference evidence="6 7" key="1">
    <citation type="submission" date="2013-07" db="EMBL/GenBank/DDBJ databases">
        <authorList>
            <person name="Stoco P.H."/>
            <person name="Wagner G."/>
            <person name="Gerber A."/>
            <person name="Zaha A."/>
            <person name="Thompson C."/>
            <person name="Bartholomeu D.C."/>
            <person name="Luckemeyer D.D."/>
            <person name="Bahia D."/>
            <person name="Loreto E."/>
            <person name="Prestes E.B."/>
            <person name="Lima F.M."/>
            <person name="Rodrigues-Luiz G."/>
            <person name="Vallejo G.A."/>
            <person name="Filho J.F."/>
            <person name="Monteiro K.M."/>
            <person name="Tyler K.M."/>
            <person name="de Almeida L.G."/>
            <person name="Ortiz M.F."/>
            <person name="Siervo M.A."/>
            <person name="de Moraes M.H."/>
            <person name="Cunha O.L."/>
            <person name="Mendonca-Neto R."/>
            <person name="Silva R."/>
            <person name="Teixeira S.M."/>
            <person name="Murta S.M."/>
            <person name="Sincero T.C."/>
            <person name="Mendes T.A."/>
            <person name="Urmenyi T.P."/>
            <person name="Silva V.G."/>
            <person name="da Rocha W.D."/>
            <person name="Andersson B."/>
            <person name="Romanha A.J."/>
            <person name="Steindel M."/>
            <person name="de Vasconcelos A.T."/>
            <person name="Grisard E.C."/>
        </authorList>
    </citation>
    <scope>NUCLEOTIDE SEQUENCE [LARGE SCALE GENOMIC DNA]</scope>
    <source>
        <strain evidence="6 7">SC58</strain>
    </source>
</reference>
<comment type="caution">
    <text evidence="6">The sequence shown here is derived from an EMBL/GenBank/DDBJ whole genome shotgun (WGS) entry which is preliminary data.</text>
</comment>
<dbReference type="GO" id="GO:0030272">
    <property type="term" value="F:5-formyltetrahydrofolate cyclo-ligase activity"/>
    <property type="evidence" value="ECO:0007669"/>
    <property type="project" value="UniProtKB-EC"/>
</dbReference>
<evidence type="ECO:0000256" key="2">
    <source>
        <dbReference type="ARBA" id="ARBA00022741"/>
    </source>
</evidence>
<dbReference type="PANTHER" id="PTHR23407">
    <property type="entry name" value="ATPASE INHIBITOR/5-FORMYLTETRAHYDROFOLATE CYCLO-LIGASE"/>
    <property type="match status" value="1"/>
</dbReference>
<comment type="catalytic activity">
    <reaction evidence="4">
        <text>(6S)-5-formyl-5,6,7,8-tetrahydrofolate + ATP = (6R)-5,10-methenyltetrahydrofolate + ADP + phosphate</text>
        <dbReference type="Rhea" id="RHEA:10488"/>
        <dbReference type="ChEBI" id="CHEBI:30616"/>
        <dbReference type="ChEBI" id="CHEBI:43474"/>
        <dbReference type="ChEBI" id="CHEBI:57455"/>
        <dbReference type="ChEBI" id="CHEBI:57457"/>
        <dbReference type="ChEBI" id="CHEBI:456216"/>
        <dbReference type="EC" id="6.3.3.2"/>
    </reaction>
</comment>
<dbReference type="InterPro" id="IPR024185">
    <property type="entry name" value="FTHF_cligase-like_sf"/>
</dbReference>
<dbReference type="GO" id="GO:0005739">
    <property type="term" value="C:mitochondrion"/>
    <property type="evidence" value="ECO:0007669"/>
    <property type="project" value="TreeGrafter"/>
</dbReference>
<dbReference type="Gene3D" id="3.40.50.10420">
    <property type="entry name" value="NagB/RpiA/CoA transferase-like"/>
    <property type="match status" value="1"/>
</dbReference>
<protein>
    <recommendedName>
        <fullName evidence="5">5-formyltetrahydrofolate cyclo-ligase</fullName>
        <ecNumber evidence="5">6.3.3.2</ecNumber>
    </recommendedName>
</protein>
<dbReference type="GO" id="GO:0035999">
    <property type="term" value="P:tetrahydrofolate interconversion"/>
    <property type="evidence" value="ECO:0007669"/>
    <property type="project" value="TreeGrafter"/>
</dbReference>
<gene>
    <name evidence="6" type="ORF">TRSC58_04351</name>
</gene>
<evidence type="ECO:0000256" key="4">
    <source>
        <dbReference type="ARBA" id="ARBA00036539"/>
    </source>
</evidence>
<dbReference type="PANTHER" id="PTHR23407:SF1">
    <property type="entry name" value="5-FORMYLTETRAHYDROFOLATE CYCLO-LIGASE"/>
    <property type="match status" value="1"/>
</dbReference>
<evidence type="ECO:0000256" key="3">
    <source>
        <dbReference type="ARBA" id="ARBA00022840"/>
    </source>
</evidence>
<sequence>MKAVMDAKALLRRRHLHQLRTLAKRSPAFIQRESAKLCSLLYEHIQALRSSRPEIQLLLLCGYLPLYYEVDLTALFRRFWRETQRVDLANVKVFVPMVLSPCNLFNGATATSTPAWQRPWDTAATRFASAMLFVEVFDEGDLMTSFERRGQYSLMEPKEEAIDELFSTDVGLSRGRDTGPRHFIACDKHKVLFPECAKLENLIELKPLSRSMEHSTCMLVLAPGVLFDRFGGRLGKGGGYYDRFLQYSRDVAAGAVVSWGVGVEMQLLPEESRLPVGTQDLSSGGGARDSHMDGVVTPAGYVSCALPA</sequence>
<evidence type="ECO:0000313" key="7">
    <source>
        <dbReference type="Proteomes" id="UP000031737"/>
    </source>
</evidence>
<dbReference type="Pfam" id="PF01812">
    <property type="entry name" value="5-FTHF_cyc-lig"/>
    <property type="match status" value="1"/>
</dbReference>
<dbReference type="AlphaFoldDB" id="A0A061IZ46"/>
<comment type="similarity">
    <text evidence="1">Belongs to the 5-formyltetrahydrofolate cyclo-ligase family.</text>
</comment>
<dbReference type="SUPFAM" id="SSF100950">
    <property type="entry name" value="NagB/RpiA/CoA transferase-like"/>
    <property type="match status" value="1"/>
</dbReference>
<dbReference type="EC" id="6.3.3.2" evidence="5"/>